<gene>
    <name evidence="7" type="ORF">V4C55_37340</name>
</gene>
<reference evidence="7 8" key="1">
    <citation type="submission" date="2024-01" db="EMBL/GenBank/DDBJ databases">
        <title>The diversity of rhizobia nodulating Mimosa spp. in eleven states of Brazil covering several biomes is determined by host plant, location, and edaphic factors.</title>
        <authorList>
            <person name="Rouws L."/>
            <person name="Barauna A."/>
            <person name="Beukes C."/>
            <person name="De Faria S.M."/>
            <person name="Gross E."/>
            <person name="Dos Reis Junior F.B."/>
            <person name="Simon M."/>
            <person name="Maluk M."/>
            <person name="Odee D.W."/>
            <person name="Kenicer G."/>
            <person name="Young J.P.W."/>
            <person name="Reis V.M."/>
            <person name="Zilli J."/>
            <person name="James E.K."/>
        </authorList>
    </citation>
    <scope>NUCLEOTIDE SEQUENCE [LARGE SCALE GENOMIC DNA]</scope>
    <source>
        <strain evidence="7 8">JPY77</strain>
    </source>
</reference>
<evidence type="ECO:0000256" key="3">
    <source>
        <dbReference type="ARBA" id="ARBA00022676"/>
    </source>
</evidence>
<dbReference type="Proteomes" id="UP001494588">
    <property type="component" value="Unassembled WGS sequence"/>
</dbReference>
<organism evidence="7 8">
    <name type="scientific">Paraburkholderia sabiae</name>
    <dbReference type="NCBI Taxonomy" id="273251"/>
    <lineage>
        <taxon>Bacteria</taxon>
        <taxon>Pseudomonadati</taxon>
        <taxon>Pseudomonadota</taxon>
        <taxon>Betaproteobacteria</taxon>
        <taxon>Burkholderiales</taxon>
        <taxon>Burkholderiaceae</taxon>
        <taxon>Paraburkholderia</taxon>
    </lineage>
</organism>
<feature type="domain" description="Glycosyltransferase 2-like" evidence="6">
    <location>
        <begin position="4"/>
        <end position="136"/>
    </location>
</feature>
<dbReference type="InterPro" id="IPR029044">
    <property type="entry name" value="Nucleotide-diphossugar_trans"/>
</dbReference>
<evidence type="ECO:0000256" key="4">
    <source>
        <dbReference type="ARBA" id="ARBA00022679"/>
    </source>
</evidence>
<dbReference type="PANTHER" id="PTHR43646">
    <property type="entry name" value="GLYCOSYLTRANSFERASE"/>
    <property type="match status" value="1"/>
</dbReference>
<protein>
    <submittedName>
        <fullName evidence="7">Glycosyltransferase family A protein</fullName>
        <ecNumber evidence="7">2.4.-.-</ecNumber>
    </submittedName>
</protein>
<dbReference type="SUPFAM" id="SSF53448">
    <property type="entry name" value="Nucleotide-diphospho-sugar transferases"/>
    <property type="match status" value="1"/>
</dbReference>
<dbReference type="CDD" id="cd00761">
    <property type="entry name" value="Glyco_tranf_GTA_type"/>
    <property type="match status" value="1"/>
</dbReference>
<keyword evidence="5" id="KW-0472">Membrane</keyword>
<evidence type="ECO:0000256" key="2">
    <source>
        <dbReference type="ARBA" id="ARBA00022475"/>
    </source>
</evidence>
<dbReference type="Pfam" id="PF00535">
    <property type="entry name" value="Glycos_transf_2"/>
    <property type="match status" value="1"/>
</dbReference>
<keyword evidence="8" id="KW-1185">Reference proteome</keyword>
<keyword evidence="4 7" id="KW-0808">Transferase</keyword>
<dbReference type="InterPro" id="IPR001173">
    <property type="entry name" value="Glyco_trans_2-like"/>
</dbReference>
<sequence length="222" mass="23294">MIGIVIPAHNEEVLLPACLRAAQVAATHPLLHGEEVAIVVVLDCCSDGSSAIAETAGVNTVGVDARNVGVARAKGASWTLNRGARWLAFTDADSRVAPDWLVTQLALRADAVCGVVTVDDWSEHDAQTREAFYRSYIDTDGHRHVHGANLGVSSRAYCRAGGFTPRVCSEDVALVDMLVATGANIAWSAAPRVVTSARIASKARGGFADTLAAFAIGQEKST</sequence>
<evidence type="ECO:0000259" key="6">
    <source>
        <dbReference type="Pfam" id="PF00535"/>
    </source>
</evidence>
<keyword evidence="2" id="KW-1003">Cell membrane</keyword>
<evidence type="ECO:0000256" key="1">
    <source>
        <dbReference type="ARBA" id="ARBA00004236"/>
    </source>
</evidence>
<dbReference type="Gene3D" id="3.90.550.10">
    <property type="entry name" value="Spore Coat Polysaccharide Biosynthesis Protein SpsA, Chain A"/>
    <property type="match status" value="1"/>
</dbReference>
<proteinExistence type="predicted"/>
<dbReference type="RefSeq" id="WP_201660665.1">
    <property type="nucleotide sequence ID" value="NZ_CAJHCS010000041.1"/>
</dbReference>
<dbReference type="EC" id="2.4.-.-" evidence="7"/>
<accession>A0ABU9QPQ5</accession>
<dbReference type="PANTHER" id="PTHR43646:SF2">
    <property type="entry name" value="GLYCOSYLTRANSFERASE 2-LIKE DOMAIN-CONTAINING PROTEIN"/>
    <property type="match status" value="1"/>
</dbReference>
<keyword evidence="3 7" id="KW-0328">Glycosyltransferase</keyword>
<comment type="caution">
    <text evidence="7">The sequence shown here is derived from an EMBL/GenBank/DDBJ whole genome shotgun (WGS) entry which is preliminary data.</text>
</comment>
<name>A0ABU9QPQ5_9BURK</name>
<dbReference type="EMBL" id="JAZHGC010000050">
    <property type="protein sequence ID" value="MEM5291399.1"/>
    <property type="molecule type" value="Genomic_DNA"/>
</dbReference>
<dbReference type="GO" id="GO:0016757">
    <property type="term" value="F:glycosyltransferase activity"/>
    <property type="evidence" value="ECO:0007669"/>
    <property type="project" value="UniProtKB-KW"/>
</dbReference>
<evidence type="ECO:0000256" key="5">
    <source>
        <dbReference type="ARBA" id="ARBA00023136"/>
    </source>
</evidence>
<evidence type="ECO:0000313" key="8">
    <source>
        <dbReference type="Proteomes" id="UP001494588"/>
    </source>
</evidence>
<evidence type="ECO:0000313" key="7">
    <source>
        <dbReference type="EMBL" id="MEM5291399.1"/>
    </source>
</evidence>
<comment type="subcellular location">
    <subcellularLocation>
        <location evidence="1">Cell membrane</location>
    </subcellularLocation>
</comment>